<dbReference type="EMBL" id="LAZR01015980">
    <property type="protein sequence ID" value="KKM06500.1"/>
    <property type="molecule type" value="Genomic_DNA"/>
</dbReference>
<comment type="caution">
    <text evidence="1">The sequence shown here is derived from an EMBL/GenBank/DDBJ whole genome shotgun (WGS) entry which is preliminary data.</text>
</comment>
<name>A0A0F9H622_9ZZZZ</name>
<sequence>MKIPEEIDGMLKRSEELLLDLSNEYHECISENKITERLKNITHEIIEKDRHILDKIMRIIWNKYWSSNKGQHDIYFPITKSDSLFSKKMSRNKMADLEIKNKALYDYLIYIQPYKHARNDWLSQLTKIAGKGKHDHYKDQKRKDFLHTTITTLDVGTIISWAEPIGKKNAKLDPFKKNLLKNPNLTVERDIGKNIILDDINENVGIYCEILVKKIKKLVDEIFNLL</sequence>
<accession>A0A0F9H622</accession>
<gene>
    <name evidence="1" type="ORF">LCGC14_1743390</name>
</gene>
<reference evidence="1" key="1">
    <citation type="journal article" date="2015" name="Nature">
        <title>Complex archaea that bridge the gap between prokaryotes and eukaryotes.</title>
        <authorList>
            <person name="Spang A."/>
            <person name="Saw J.H."/>
            <person name="Jorgensen S.L."/>
            <person name="Zaremba-Niedzwiedzka K."/>
            <person name="Martijn J."/>
            <person name="Lind A.E."/>
            <person name="van Eijk R."/>
            <person name="Schleper C."/>
            <person name="Guy L."/>
            <person name="Ettema T.J."/>
        </authorList>
    </citation>
    <scope>NUCLEOTIDE SEQUENCE</scope>
</reference>
<organism evidence="1">
    <name type="scientific">marine sediment metagenome</name>
    <dbReference type="NCBI Taxonomy" id="412755"/>
    <lineage>
        <taxon>unclassified sequences</taxon>
        <taxon>metagenomes</taxon>
        <taxon>ecological metagenomes</taxon>
    </lineage>
</organism>
<proteinExistence type="predicted"/>
<protein>
    <submittedName>
        <fullName evidence="1">Uncharacterized protein</fullName>
    </submittedName>
</protein>
<dbReference type="AlphaFoldDB" id="A0A0F9H622"/>
<evidence type="ECO:0000313" key="1">
    <source>
        <dbReference type="EMBL" id="KKM06500.1"/>
    </source>
</evidence>